<evidence type="ECO:0000256" key="2">
    <source>
        <dbReference type="ARBA" id="ARBA00022908"/>
    </source>
</evidence>
<proteinExistence type="inferred from homology"/>
<dbReference type="PROSITE" id="PS51898">
    <property type="entry name" value="TYR_RECOMBINASE"/>
    <property type="match status" value="1"/>
</dbReference>
<keyword evidence="7" id="KW-1185">Reference proteome</keyword>
<dbReference type="InterPro" id="IPR010998">
    <property type="entry name" value="Integrase_recombinase_N"/>
</dbReference>
<evidence type="ECO:0000259" key="5">
    <source>
        <dbReference type="PROSITE" id="PS51898"/>
    </source>
</evidence>
<dbReference type="PANTHER" id="PTHR30349">
    <property type="entry name" value="PHAGE INTEGRASE-RELATED"/>
    <property type="match status" value="1"/>
</dbReference>
<protein>
    <recommendedName>
        <fullName evidence="5">Tyr recombinase domain-containing protein</fullName>
    </recommendedName>
</protein>
<feature type="domain" description="Tyr recombinase" evidence="5">
    <location>
        <begin position="277"/>
        <end position="480"/>
    </location>
</feature>
<evidence type="ECO:0000256" key="4">
    <source>
        <dbReference type="ARBA" id="ARBA00023172"/>
    </source>
</evidence>
<dbReference type="AlphaFoldDB" id="A0A178MZ76"/>
<dbReference type="GO" id="GO:0003677">
    <property type="term" value="F:DNA binding"/>
    <property type="evidence" value="ECO:0007669"/>
    <property type="project" value="UniProtKB-KW"/>
</dbReference>
<dbReference type="InterPro" id="IPR002104">
    <property type="entry name" value="Integrase_catalytic"/>
</dbReference>
<sequence length="502" mass="56935">MNTGCTAEELDEAIEQSGRTEDDFLHIWITERLEAVLTNDLRASEWYAMAETASTILEEHGISSSEDAPDFRLLCFRLLRAQIEGLKAIVARAKGNWNFEPSDPLLRVRPATPMPFPSVVPPPTPPPNVVPVSSPKAAKSEKPITDLITMFLKEKERSGLTNKTVEELKRALRWMVEFFGHAKATTSYTKADIVEYKAILSELPARWQLHYPTATMREAIERGKQDGHSTMEVQALNGKRLMPIDQFFQWAADNAFIENNPARGVRLTVSKALKTAKKRDGFSIEQLNAMFRTPTYTGMKSAYHWKEPGRYLPKDECYWIPLVALFTGGRRREICQLLTADVREIDGIPCIDINEEGTKSTKNAHSIRTIPVHPELKRLGFLEYVKARRSANKKALFDAAPGNSCTYDPFGKWFSRFLDTIGIDSRRLVFHSFRHTFEQAMLDAQIDFRYACFLGGRTLDHSSSQYVTRPPAQSLLAELSKVSYPGLDLSHLYVMEAELARR</sequence>
<evidence type="ECO:0000256" key="1">
    <source>
        <dbReference type="ARBA" id="ARBA00008857"/>
    </source>
</evidence>
<gene>
    <name evidence="6" type="ORF">A6A05_19235</name>
</gene>
<evidence type="ECO:0000256" key="3">
    <source>
        <dbReference type="ARBA" id="ARBA00023125"/>
    </source>
</evidence>
<reference evidence="6 7" key="1">
    <citation type="submission" date="2016-04" db="EMBL/GenBank/DDBJ databases">
        <title>Draft genome sequence of freshwater magnetotactic bacteria Magnetospirillum marisnigri SP-1 and Magnetospirillum moscoviense BB-1.</title>
        <authorList>
            <person name="Koziaeva V."/>
            <person name="Dziuba M.V."/>
            <person name="Ivanov T.M."/>
            <person name="Kuznetsov B."/>
            <person name="Grouzdev D.S."/>
        </authorList>
    </citation>
    <scope>NUCLEOTIDE SEQUENCE [LARGE SCALE GENOMIC DNA]</scope>
    <source>
        <strain evidence="6 7">BB-1</strain>
    </source>
</reference>
<keyword evidence="2" id="KW-0229">DNA integration</keyword>
<dbReference type="SUPFAM" id="SSF56349">
    <property type="entry name" value="DNA breaking-rejoining enzymes"/>
    <property type="match status" value="1"/>
</dbReference>
<dbReference type="PANTHER" id="PTHR30349:SF41">
    <property type="entry name" value="INTEGRASE_RECOMBINASE PROTEIN MJ0367-RELATED"/>
    <property type="match status" value="1"/>
</dbReference>
<dbReference type="RefSeq" id="WP_068497208.1">
    <property type="nucleotide sequence ID" value="NZ_LWQU01000045.1"/>
</dbReference>
<dbReference type="Gene3D" id="1.10.443.10">
    <property type="entry name" value="Intergrase catalytic core"/>
    <property type="match status" value="1"/>
</dbReference>
<dbReference type="InterPro" id="IPR050090">
    <property type="entry name" value="Tyrosine_recombinase_XerCD"/>
</dbReference>
<dbReference type="GO" id="GO:0006310">
    <property type="term" value="P:DNA recombination"/>
    <property type="evidence" value="ECO:0007669"/>
    <property type="project" value="UniProtKB-KW"/>
</dbReference>
<keyword evidence="3" id="KW-0238">DNA-binding</keyword>
<accession>A0A178MZ76</accession>
<evidence type="ECO:0000313" key="6">
    <source>
        <dbReference type="EMBL" id="OAN62843.1"/>
    </source>
</evidence>
<dbReference type="Proteomes" id="UP000078543">
    <property type="component" value="Unassembled WGS sequence"/>
</dbReference>
<dbReference type="GO" id="GO:0015074">
    <property type="term" value="P:DNA integration"/>
    <property type="evidence" value="ECO:0007669"/>
    <property type="project" value="UniProtKB-KW"/>
</dbReference>
<dbReference type="Gene3D" id="1.10.150.130">
    <property type="match status" value="1"/>
</dbReference>
<dbReference type="STRING" id="1437059.A6A05_19235"/>
<dbReference type="EMBL" id="LWQU01000045">
    <property type="protein sequence ID" value="OAN62843.1"/>
    <property type="molecule type" value="Genomic_DNA"/>
</dbReference>
<dbReference type="InterPro" id="IPR011010">
    <property type="entry name" value="DNA_brk_join_enz"/>
</dbReference>
<keyword evidence="4" id="KW-0233">DNA recombination</keyword>
<dbReference type="CDD" id="cd01184">
    <property type="entry name" value="INT_C_like_1"/>
    <property type="match status" value="1"/>
</dbReference>
<dbReference type="OrthoDB" id="9784724at2"/>
<dbReference type="InterPro" id="IPR013762">
    <property type="entry name" value="Integrase-like_cat_sf"/>
</dbReference>
<organism evidence="6 7">
    <name type="scientific">Magnetospirillum moscoviense</name>
    <dbReference type="NCBI Taxonomy" id="1437059"/>
    <lineage>
        <taxon>Bacteria</taxon>
        <taxon>Pseudomonadati</taxon>
        <taxon>Pseudomonadota</taxon>
        <taxon>Alphaproteobacteria</taxon>
        <taxon>Rhodospirillales</taxon>
        <taxon>Rhodospirillaceae</taxon>
        <taxon>Magnetospirillum</taxon>
    </lineage>
</organism>
<dbReference type="Pfam" id="PF00589">
    <property type="entry name" value="Phage_integrase"/>
    <property type="match status" value="1"/>
</dbReference>
<comment type="similarity">
    <text evidence="1">Belongs to the 'phage' integrase family.</text>
</comment>
<name>A0A178MZ76_9PROT</name>
<evidence type="ECO:0000313" key="7">
    <source>
        <dbReference type="Proteomes" id="UP000078543"/>
    </source>
</evidence>
<comment type="caution">
    <text evidence="6">The sequence shown here is derived from an EMBL/GenBank/DDBJ whole genome shotgun (WGS) entry which is preliminary data.</text>
</comment>